<reference evidence="3 4" key="1">
    <citation type="submission" date="2017-02" db="EMBL/GenBank/DDBJ databases">
        <title>The new phylogeny of genus Mycobacterium.</title>
        <authorList>
            <person name="Tortoli E."/>
            <person name="Trovato A."/>
            <person name="Cirillo D.M."/>
        </authorList>
    </citation>
    <scope>NUCLEOTIDE SEQUENCE [LARGE SCALE GENOMIC DNA]</scope>
    <source>
        <strain evidence="3 4">DSM 45145</strain>
    </source>
</reference>
<evidence type="ECO:0000313" key="2">
    <source>
        <dbReference type="EMBL" id="BBY05436.1"/>
    </source>
</evidence>
<gene>
    <name evidence="3" type="ORF">BST37_08370</name>
    <name evidence="2" type="ORF">MNVI_07540</name>
</gene>
<sequence>MIREREDLERAATMALAVISAFESPDWLRDMAFRTYEDLSWNLQWNYEVSDGSERGLLIWPNEYSCATEEFIVRLPDEVKTRCPADVIIAREAAKAIDQQGHSADFRIECATSLYRTLWRLLDYAEDAGIDLDCTESNDSDDYVLFEKYELLAHLAKVANGLDDDDDETDDDETHLKRSTNGTH</sequence>
<reference evidence="2" key="3">
    <citation type="submission" date="2020-02" db="EMBL/GenBank/DDBJ databases">
        <authorList>
            <person name="Matsumoto Y."/>
            <person name="Motooka D."/>
            <person name="Nakamura S."/>
        </authorList>
    </citation>
    <scope>NUCLEOTIDE SEQUENCE</scope>
    <source>
        <strain evidence="2">JCM 16367</strain>
    </source>
</reference>
<dbReference type="AlphaFoldDB" id="A0A7I7PA22"/>
<dbReference type="KEGG" id="mnv:MNVI_07540"/>
<accession>A0A7I7PA22</accession>
<dbReference type="RefSeq" id="WP_083087233.1">
    <property type="nucleotide sequence ID" value="NZ_AP022583.1"/>
</dbReference>
<protein>
    <submittedName>
        <fullName evidence="2">Uncharacterized protein</fullName>
    </submittedName>
</protein>
<evidence type="ECO:0000313" key="5">
    <source>
        <dbReference type="Proteomes" id="UP000466894"/>
    </source>
</evidence>
<evidence type="ECO:0000256" key="1">
    <source>
        <dbReference type="SAM" id="MobiDB-lite"/>
    </source>
</evidence>
<dbReference type="OrthoDB" id="4762562at2"/>
<name>A0A7I7PA22_9MYCO</name>
<proteinExistence type="predicted"/>
<dbReference type="EMBL" id="AP022583">
    <property type="protein sequence ID" value="BBY05436.1"/>
    <property type="molecule type" value="Genomic_DNA"/>
</dbReference>
<reference evidence="2 5" key="2">
    <citation type="journal article" date="2019" name="Emerg. Microbes Infect.">
        <title>Comprehensive subspecies identification of 175 nontuberculous mycobacteria species based on 7547 genomic profiles.</title>
        <authorList>
            <person name="Matsumoto Y."/>
            <person name="Kinjo T."/>
            <person name="Motooka D."/>
            <person name="Nabeya D."/>
            <person name="Jung N."/>
            <person name="Uechi K."/>
            <person name="Horii T."/>
            <person name="Iida T."/>
            <person name="Fujita J."/>
            <person name="Nakamura S."/>
        </authorList>
    </citation>
    <scope>NUCLEOTIDE SEQUENCE [LARGE SCALE GENOMIC DNA]</scope>
    <source>
        <strain evidence="2 5">JCM 16367</strain>
    </source>
</reference>
<evidence type="ECO:0000313" key="4">
    <source>
        <dbReference type="Proteomes" id="UP000192374"/>
    </source>
</evidence>
<feature type="compositionally biased region" description="Acidic residues" evidence="1">
    <location>
        <begin position="162"/>
        <end position="173"/>
    </location>
</feature>
<evidence type="ECO:0000313" key="3">
    <source>
        <dbReference type="EMBL" id="ORB15910.1"/>
    </source>
</evidence>
<dbReference type="EMBL" id="MVIC01000010">
    <property type="protein sequence ID" value="ORB15910.1"/>
    <property type="molecule type" value="Genomic_DNA"/>
</dbReference>
<dbReference type="Proteomes" id="UP000466894">
    <property type="component" value="Chromosome"/>
</dbReference>
<organism evidence="2 5">
    <name type="scientific">Mycobacterium noviomagense</name>
    <dbReference type="NCBI Taxonomy" id="459858"/>
    <lineage>
        <taxon>Bacteria</taxon>
        <taxon>Bacillati</taxon>
        <taxon>Actinomycetota</taxon>
        <taxon>Actinomycetes</taxon>
        <taxon>Mycobacteriales</taxon>
        <taxon>Mycobacteriaceae</taxon>
        <taxon>Mycobacterium</taxon>
    </lineage>
</organism>
<feature type="region of interest" description="Disordered" evidence="1">
    <location>
        <begin position="162"/>
        <end position="184"/>
    </location>
</feature>
<dbReference type="Proteomes" id="UP000192374">
    <property type="component" value="Unassembled WGS sequence"/>
</dbReference>
<keyword evidence="4" id="KW-1185">Reference proteome</keyword>